<evidence type="ECO:0000313" key="1">
    <source>
        <dbReference type="EMBL" id="MBR7838434.1"/>
    </source>
</evidence>
<gene>
    <name evidence="1" type="ORF">KDL01_34520</name>
</gene>
<accession>A0A941EZV0</accession>
<organism evidence="1 2">
    <name type="scientific">Actinospica durhamensis</name>
    <dbReference type="NCBI Taxonomy" id="1508375"/>
    <lineage>
        <taxon>Bacteria</taxon>
        <taxon>Bacillati</taxon>
        <taxon>Actinomycetota</taxon>
        <taxon>Actinomycetes</taxon>
        <taxon>Catenulisporales</taxon>
        <taxon>Actinospicaceae</taxon>
        <taxon>Actinospica</taxon>
    </lineage>
</organism>
<keyword evidence="2" id="KW-1185">Reference proteome</keyword>
<sequence length="77" mass="8543">MTDLPDDLTFPAALAEAFASGFSWEWDEEADVARGCDFEPYDGFESGEDTTWWFRLWTGNPEVTGSAFRFFGSTGAG</sequence>
<reference evidence="1" key="1">
    <citation type="submission" date="2021-04" db="EMBL/GenBank/DDBJ databases">
        <title>Genome based classification of Actinospica acidithermotolerans sp. nov., an actinobacterium isolated from an Indonesian hot spring.</title>
        <authorList>
            <person name="Kusuma A.B."/>
            <person name="Putra K.E."/>
            <person name="Nafisah S."/>
            <person name="Loh J."/>
            <person name="Nouioui I."/>
            <person name="Goodfellow M."/>
        </authorList>
    </citation>
    <scope>NUCLEOTIDE SEQUENCE</scope>
    <source>
        <strain evidence="1">CSCA 57</strain>
    </source>
</reference>
<dbReference type="EMBL" id="JAGSOG010000290">
    <property type="protein sequence ID" value="MBR7838434.1"/>
    <property type="molecule type" value="Genomic_DNA"/>
</dbReference>
<proteinExistence type="predicted"/>
<dbReference type="AlphaFoldDB" id="A0A941EZV0"/>
<name>A0A941EZV0_9ACTN</name>
<comment type="caution">
    <text evidence="1">The sequence shown here is derived from an EMBL/GenBank/DDBJ whole genome shotgun (WGS) entry which is preliminary data.</text>
</comment>
<dbReference type="Proteomes" id="UP000675781">
    <property type="component" value="Unassembled WGS sequence"/>
</dbReference>
<evidence type="ECO:0000313" key="2">
    <source>
        <dbReference type="Proteomes" id="UP000675781"/>
    </source>
</evidence>
<protein>
    <submittedName>
        <fullName evidence="1">Uncharacterized protein</fullName>
    </submittedName>
</protein>
<feature type="non-terminal residue" evidence="1">
    <location>
        <position position="77"/>
    </location>
</feature>